<dbReference type="GO" id="GO:0003824">
    <property type="term" value="F:catalytic activity"/>
    <property type="evidence" value="ECO:0007669"/>
    <property type="project" value="InterPro"/>
</dbReference>
<evidence type="ECO:0000313" key="3">
    <source>
        <dbReference type="Proteomes" id="UP000255265"/>
    </source>
</evidence>
<dbReference type="Proteomes" id="UP000255265">
    <property type="component" value="Unassembled WGS sequence"/>
</dbReference>
<dbReference type="OrthoDB" id="9780765at2"/>
<dbReference type="Pfam" id="PF12697">
    <property type="entry name" value="Abhydrolase_6"/>
    <property type="match status" value="1"/>
</dbReference>
<accession>A0A370FA87</accession>
<comment type="caution">
    <text evidence="2">The sequence shown here is derived from an EMBL/GenBank/DDBJ whole genome shotgun (WGS) entry which is preliminary data.</text>
</comment>
<protein>
    <submittedName>
        <fullName evidence="2">Pimeloyl-ACP methyl ester carboxylesterase</fullName>
    </submittedName>
</protein>
<dbReference type="RefSeq" id="WP_114804562.1">
    <property type="nucleotide sequence ID" value="NZ_QQAV01000013.1"/>
</dbReference>
<dbReference type="Gene3D" id="3.40.50.1820">
    <property type="entry name" value="alpha/beta hydrolase"/>
    <property type="match status" value="1"/>
</dbReference>
<dbReference type="EMBL" id="QQAV01000013">
    <property type="protein sequence ID" value="RDI19118.1"/>
    <property type="molecule type" value="Genomic_DNA"/>
</dbReference>
<proteinExistence type="predicted"/>
<dbReference type="InterPro" id="IPR000639">
    <property type="entry name" value="Epox_hydrolase-like"/>
</dbReference>
<evidence type="ECO:0000259" key="1">
    <source>
        <dbReference type="Pfam" id="PF12697"/>
    </source>
</evidence>
<dbReference type="InterPro" id="IPR050266">
    <property type="entry name" value="AB_hydrolase_sf"/>
</dbReference>
<organism evidence="2 3">
    <name type="scientific">Pseudacidovorax intermedius</name>
    <dbReference type="NCBI Taxonomy" id="433924"/>
    <lineage>
        <taxon>Bacteria</taxon>
        <taxon>Pseudomonadati</taxon>
        <taxon>Pseudomonadota</taxon>
        <taxon>Betaproteobacteria</taxon>
        <taxon>Burkholderiales</taxon>
        <taxon>Comamonadaceae</taxon>
        <taxon>Pseudacidovorax</taxon>
    </lineage>
</organism>
<dbReference type="InterPro" id="IPR000073">
    <property type="entry name" value="AB_hydrolase_1"/>
</dbReference>
<dbReference type="InterPro" id="IPR029058">
    <property type="entry name" value="AB_hydrolase_fold"/>
</dbReference>
<dbReference type="GO" id="GO:0016020">
    <property type="term" value="C:membrane"/>
    <property type="evidence" value="ECO:0007669"/>
    <property type="project" value="TreeGrafter"/>
</dbReference>
<reference evidence="2 3" key="1">
    <citation type="submission" date="2018-07" db="EMBL/GenBank/DDBJ databases">
        <title>Genomic Encyclopedia of Type Strains, Phase IV (KMG-IV): sequencing the most valuable type-strain genomes for metagenomic binning, comparative biology and taxonomic classification.</title>
        <authorList>
            <person name="Goeker M."/>
        </authorList>
    </citation>
    <scope>NUCLEOTIDE SEQUENCE [LARGE SCALE GENOMIC DNA]</scope>
    <source>
        <strain evidence="2 3">DSM 21352</strain>
    </source>
</reference>
<dbReference type="PANTHER" id="PTHR43798">
    <property type="entry name" value="MONOACYLGLYCEROL LIPASE"/>
    <property type="match status" value="1"/>
</dbReference>
<sequence length="294" mass="30202">MTAAAAPAPLPEAEVEALDRRFPVREVALAQGGVVAVREAGQGAGGLPLVCLHGIGSGSASWLGVADALEGGARLIAWDAPGYGTSTPLARPAPRATDYAARLAGLLDALGIARCVLVGHSLGALMAGGAVHAGAPLAGRIARLVLMSPARGYGAAGRESQAQKVRTERLATLDQLGIAGMATQRSARLVSDDASERARQWVRWNMGRLNEAGYRQAVELLTDDDLLAYLPPAMPVQVLCGSEDVVTTPLACGEVARACGVELALLPGAGHACYVEQPEPVARLLLAAAQEQDA</sequence>
<dbReference type="PRINTS" id="PR00412">
    <property type="entry name" value="EPOXHYDRLASE"/>
</dbReference>
<gene>
    <name evidence="2" type="ORF">DFR41_113100</name>
</gene>
<dbReference type="AlphaFoldDB" id="A0A370FA87"/>
<dbReference type="PANTHER" id="PTHR43798:SF33">
    <property type="entry name" value="HYDROLASE, PUTATIVE (AFU_ORTHOLOGUE AFUA_2G14860)-RELATED"/>
    <property type="match status" value="1"/>
</dbReference>
<keyword evidence="3" id="KW-1185">Reference proteome</keyword>
<evidence type="ECO:0000313" key="2">
    <source>
        <dbReference type="EMBL" id="RDI19118.1"/>
    </source>
</evidence>
<feature type="domain" description="AB hydrolase-1" evidence="1">
    <location>
        <begin position="49"/>
        <end position="283"/>
    </location>
</feature>
<name>A0A370FA87_9BURK</name>
<dbReference type="SUPFAM" id="SSF53474">
    <property type="entry name" value="alpha/beta-Hydrolases"/>
    <property type="match status" value="1"/>
</dbReference>